<keyword evidence="6" id="KW-1185">Reference proteome</keyword>
<evidence type="ECO:0000256" key="2">
    <source>
        <dbReference type="ARBA" id="ARBA00023163"/>
    </source>
</evidence>
<sequence length="969" mass="106700">MPTIRILGPLEVRIAGHEVTVPGRNGPWLLAGLALGLGRPVPEDRLTEWVWGPAGASVGALRTGISRIRTWLRDQMSLPDAIELTAHGYRLNIARVRLDAARFMELTETAVAERDPARRLDLFQQALAEWRAPVLLGAPEGLRACPEAHRLDTAQLTCVMNLADLALVLDRPQEAVDQVVHLAGRHPYDERLHARLITVLGASGRRAQALRWFEATRRRLADELGIDPSPELRDAHAALLAEEARASGQGTARPAVPNMLPPDVTDFTGRERIRQELRRYLCDASRNTVSIAAVSGMGGIGKTALALHLAYEIRAQFPGGQLYMDLHGTGTRTEPVDPTEVLSRFLRILGVGGDSIPPTLDERAELFRTLMSDRRALIILDNATDAAHVMPVLPGSPSCAVIITSRRSLGALAGAWHVDLDVLSPSQATTLLERIVGKERLARDPAAARELPSLCGYLPLALRIAGARLAAKRHWTTTTLVAHLSDERRRLDEFAYGPLHVRAVFALSYQGLEPEEQRAFRRLGLIEVTSFASWAAAALLDVDVPEADRLLETLVDAQLLQVAANDSAGRTRYLFHDLVRLFSREMGEAEDPAQVRKDAVERMLSCLLSVSRGAYSALYGGEHQIVRGSPKRWRLPADYVEELVADPVEWFETERLTIVNAVHLAASAGHEDLSWDLACTTSIFFSLLKYLDDQHTTLETGYAAAERAGDVRGMAAVLQRRGMLHVDKALYDLGTADYDRSLELFQEAGDVHGQGIARTYLAMVDRFVGRFDQAMGRYEQALEELREAGDLGTEAFVLRNIAQIHLDQDRLQLARVNFEAALAIYEPLNTPRGLAQTLYWLGSLDLREKRYGEARDAFTRTLTSARTIGDRVGESLALHGLGESSMRQGLLEEAEAALTQAVDITQSLKSRLIQARVRTSLGELYHVAGRTAEAAAQLETAVEIAKTIGTKPIEERAAELLDEVRSTID</sequence>
<dbReference type="InterPro" id="IPR005158">
    <property type="entry name" value="BTAD"/>
</dbReference>
<evidence type="ECO:0000256" key="1">
    <source>
        <dbReference type="ARBA" id="ARBA00023015"/>
    </source>
</evidence>
<dbReference type="SMART" id="SM00028">
    <property type="entry name" value="TPR"/>
    <property type="match status" value="6"/>
</dbReference>
<feature type="region of interest" description="Disordered" evidence="3">
    <location>
        <begin position="247"/>
        <end position="266"/>
    </location>
</feature>
<dbReference type="EMBL" id="JADOGI010000003">
    <property type="protein sequence ID" value="MBF8184551.1"/>
    <property type="molecule type" value="Genomic_DNA"/>
</dbReference>
<dbReference type="Gene3D" id="3.40.50.300">
    <property type="entry name" value="P-loop containing nucleotide triphosphate hydrolases"/>
    <property type="match status" value="1"/>
</dbReference>
<dbReference type="SMART" id="SM01043">
    <property type="entry name" value="BTAD"/>
    <property type="match status" value="1"/>
</dbReference>
<proteinExistence type="predicted"/>
<name>A0A931EXU4_9ACTN</name>
<feature type="domain" description="Bacterial transcriptional activator" evidence="4">
    <location>
        <begin position="98"/>
        <end position="240"/>
    </location>
</feature>
<dbReference type="RefSeq" id="WP_195893539.1">
    <property type="nucleotide sequence ID" value="NZ_JADOGI010000003.1"/>
</dbReference>
<dbReference type="PANTHER" id="PTHR35807">
    <property type="entry name" value="TRANSCRIPTIONAL REGULATOR REDD-RELATED"/>
    <property type="match status" value="1"/>
</dbReference>
<evidence type="ECO:0000313" key="5">
    <source>
        <dbReference type="EMBL" id="MBF8184551.1"/>
    </source>
</evidence>
<dbReference type="Gene3D" id="1.10.10.10">
    <property type="entry name" value="Winged helix-like DNA-binding domain superfamily/Winged helix DNA-binding domain"/>
    <property type="match status" value="2"/>
</dbReference>
<organism evidence="5 6">
    <name type="scientific">Nonomuraea cypriaca</name>
    <dbReference type="NCBI Taxonomy" id="1187855"/>
    <lineage>
        <taxon>Bacteria</taxon>
        <taxon>Bacillati</taxon>
        <taxon>Actinomycetota</taxon>
        <taxon>Actinomycetes</taxon>
        <taxon>Streptosporangiales</taxon>
        <taxon>Streptosporangiaceae</taxon>
        <taxon>Nonomuraea</taxon>
    </lineage>
</organism>
<dbReference type="Pfam" id="PF03704">
    <property type="entry name" value="BTAD"/>
    <property type="match status" value="1"/>
</dbReference>
<keyword evidence="2" id="KW-0804">Transcription</keyword>
<dbReference type="CDD" id="cd15831">
    <property type="entry name" value="BTAD"/>
    <property type="match status" value="1"/>
</dbReference>
<dbReference type="InterPro" id="IPR011990">
    <property type="entry name" value="TPR-like_helical_dom_sf"/>
</dbReference>
<dbReference type="InterPro" id="IPR019734">
    <property type="entry name" value="TPR_rpt"/>
</dbReference>
<dbReference type="Pfam" id="PF00931">
    <property type="entry name" value="NB-ARC"/>
    <property type="match status" value="1"/>
</dbReference>
<protein>
    <submittedName>
        <fullName evidence="5">Tetratricopeptide repeat protein</fullName>
    </submittedName>
</protein>
<comment type="caution">
    <text evidence="5">The sequence shown here is derived from an EMBL/GenBank/DDBJ whole genome shotgun (WGS) entry which is preliminary data.</text>
</comment>
<dbReference type="Pfam" id="PF13424">
    <property type="entry name" value="TPR_12"/>
    <property type="match status" value="2"/>
</dbReference>
<dbReference type="GO" id="GO:0003677">
    <property type="term" value="F:DNA binding"/>
    <property type="evidence" value="ECO:0007669"/>
    <property type="project" value="InterPro"/>
</dbReference>
<dbReference type="InterPro" id="IPR036388">
    <property type="entry name" value="WH-like_DNA-bd_sf"/>
</dbReference>
<dbReference type="PANTHER" id="PTHR35807:SF1">
    <property type="entry name" value="TRANSCRIPTIONAL REGULATOR REDD"/>
    <property type="match status" value="1"/>
</dbReference>
<keyword evidence="1" id="KW-0805">Transcription regulation</keyword>
<evidence type="ECO:0000256" key="3">
    <source>
        <dbReference type="SAM" id="MobiDB-lite"/>
    </source>
</evidence>
<gene>
    <name evidence="5" type="ORF">ITP53_02070</name>
</gene>
<evidence type="ECO:0000259" key="4">
    <source>
        <dbReference type="SMART" id="SM01043"/>
    </source>
</evidence>
<reference evidence="5" key="1">
    <citation type="submission" date="2020-11" db="EMBL/GenBank/DDBJ databases">
        <title>Whole-genome analyses of Nonomuraea sp. K274.</title>
        <authorList>
            <person name="Veyisoglu A."/>
        </authorList>
    </citation>
    <scope>NUCLEOTIDE SEQUENCE</scope>
    <source>
        <strain evidence="5">K274</strain>
    </source>
</reference>
<dbReference type="Proteomes" id="UP000605361">
    <property type="component" value="Unassembled WGS sequence"/>
</dbReference>
<dbReference type="InterPro" id="IPR002182">
    <property type="entry name" value="NB-ARC"/>
</dbReference>
<evidence type="ECO:0000313" key="6">
    <source>
        <dbReference type="Proteomes" id="UP000605361"/>
    </source>
</evidence>
<dbReference type="Gene3D" id="1.25.40.10">
    <property type="entry name" value="Tetratricopeptide repeat domain"/>
    <property type="match status" value="2"/>
</dbReference>
<dbReference type="SUPFAM" id="SSF52540">
    <property type="entry name" value="P-loop containing nucleoside triphosphate hydrolases"/>
    <property type="match status" value="1"/>
</dbReference>
<accession>A0A931EXU4</accession>
<dbReference type="GO" id="GO:0043531">
    <property type="term" value="F:ADP binding"/>
    <property type="evidence" value="ECO:0007669"/>
    <property type="project" value="InterPro"/>
</dbReference>
<dbReference type="InterPro" id="IPR016032">
    <property type="entry name" value="Sig_transdc_resp-reg_C-effctor"/>
</dbReference>
<dbReference type="InterPro" id="IPR027417">
    <property type="entry name" value="P-loop_NTPase"/>
</dbReference>
<dbReference type="AlphaFoldDB" id="A0A931EXU4"/>
<dbReference type="SUPFAM" id="SSF46894">
    <property type="entry name" value="C-terminal effector domain of the bipartite response regulators"/>
    <property type="match status" value="1"/>
</dbReference>
<dbReference type="GO" id="GO:0006355">
    <property type="term" value="P:regulation of DNA-templated transcription"/>
    <property type="evidence" value="ECO:0007669"/>
    <property type="project" value="InterPro"/>
</dbReference>
<dbReference type="SUPFAM" id="SSF48452">
    <property type="entry name" value="TPR-like"/>
    <property type="match status" value="3"/>
</dbReference>
<dbReference type="InterPro" id="IPR051677">
    <property type="entry name" value="AfsR-DnrI-RedD_regulator"/>
</dbReference>
<dbReference type="PRINTS" id="PR00364">
    <property type="entry name" value="DISEASERSIST"/>
</dbReference>